<sequence length="277" mass="28256">MIVAFILACEAMFWVLLLGGLAARYLLRSRGLSTVLLLLVPVLDVVLLAAISLHLASGADAEAGHGLGALYLGFTVAWGHPLIRWADARFAHRFAGGPRPPKPSKAGLAGVRHEAVAWLRTTAGCVIGAAVLGGLIWLAGDPERTQALNGYFAPLGIVMFWNTVIGVWGAVAAVAAKDRGPRAGVSAAVPGGAPPSPERAPDAPQTASKAAAGRGPASSWDLWVGAVLGAVGGLALGYHYIGALIEGVPAGPPPLHSLIQLGAGAALVGWNIVGRLR</sequence>
<name>A0ABT4U2X2_9ACTN</name>
<evidence type="ECO:0000256" key="2">
    <source>
        <dbReference type="SAM" id="Phobius"/>
    </source>
</evidence>
<evidence type="ECO:0000256" key="1">
    <source>
        <dbReference type="SAM" id="MobiDB-lite"/>
    </source>
</evidence>
<evidence type="ECO:0000313" key="3">
    <source>
        <dbReference type="EMBL" id="MDA2811303.1"/>
    </source>
</evidence>
<gene>
    <name evidence="3" type="ORF">O4J56_11730</name>
</gene>
<reference evidence="3 4" key="1">
    <citation type="submission" date="2023-01" db="EMBL/GenBank/DDBJ databases">
        <title>Draft genome sequence of Nocardiopsis sp. RSe5-2 isolated from halophytes.</title>
        <authorList>
            <person name="Duangmal K."/>
            <person name="Chantavorakit T."/>
        </authorList>
    </citation>
    <scope>NUCLEOTIDE SEQUENCE [LARGE SCALE GENOMIC DNA]</scope>
    <source>
        <strain evidence="3 4">RSe5-2</strain>
    </source>
</reference>
<protein>
    <submittedName>
        <fullName evidence="3">Uncharacterized protein</fullName>
    </submittedName>
</protein>
<feature type="transmembrane region" description="Helical" evidence="2">
    <location>
        <begin position="151"/>
        <end position="176"/>
    </location>
</feature>
<keyword evidence="2" id="KW-1133">Transmembrane helix</keyword>
<feature type="transmembrane region" description="Helical" evidence="2">
    <location>
        <begin position="6"/>
        <end position="27"/>
    </location>
</feature>
<evidence type="ECO:0000313" key="4">
    <source>
        <dbReference type="Proteomes" id="UP001527866"/>
    </source>
</evidence>
<keyword evidence="2" id="KW-0812">Transmembrane</keyword>
<feature type="transmembrane region" description="Helical" evidence="2">
    <location>
        <begin position="63"/>
        <end position="83"/>
    </location>
</feature>
<proteinExistence type="predicted"/>
<keyword evidence="4" id="KW-1185">Reference proteome</keyword>
<dbReference type="EMBL" id="JAQFWQ010000027">
    <property type="protein sequence ID" value="MDA2811303.1"/>
    <property type="molecule type" value="Genomic_DNA"/>
</dbReference>
<organism evidence="3 4">
    <name type="scientific">Nocardiopsis endophytica</name>
    <dbReference type="NCBI Taxonomy" id="3018445"/>
    <lineage>
        <taxon>Bacteria</taxon>
        <taxon>Bacillati</taxon>
        <taxon>Actinomycetota</taxon>
        <taxon>Actinomycetes</taxon>
        <taxon>Streptosporangiales</taxon>
        <taxon>Nocardiopsidaceae</taxon>
        <taxon>Nocardiopsis</taxon>
    </lineage>
</organism>
<feature type="transmembrane region" description="Helical" evidence="2">
    <location>
        <begin position="222"/>
        <end position="241"/>
    </location>
</feature>
<feature type="region of interest" description="Disordered" evidence="1">
    <location>
        <begin position="184"/>
        <end position="216"/>
    </location>
</feature>
<comment type="caution">
    <text evidence="3">The sequence shown here is derived from an EMBL/GenBank/DDBJ whole genome shotgun (WGS) entry which is preliminary data.</text>
</comment>
<keyword evidence="2" id="KW-0472">Membrane</keyword>
<dbReference type="Proteomes" id="UP001527866">
    <property type="component" value="Unassembled WGS sequence"/>
</dbReference>
<accession>A0ABT4U2X2</accession>
<feature type="transmembrane region" description="Helical" evidence="2">
    <location>
        <begin position="34"/>
        <end position="57"/>
    </location>
</feature>
<feature type="transmembrane region" description="Helical" evidence="2">
    <location>
        <begin position="117"/>
        <end position="139"/>
    </location>
</feature>
<dbReference type="RefSeq" id="WP_270685758.1">
    <property type="nucleotide sequence ID" value="NZ_JAQFWQ010000027.1"/>
</dbReference>
<feature type="transmembrane region" description="Helical" evidence="2">
    <location>
        <begin position="253"/>
        <end position="273"/>
    </location>
</feature>